<dbReference type="PANTHER" id="PTHR11461">
    <property type="entry name" value="SERINE PROTEASE INHIBITOR, SERPIN"/>
    <property type="match status" value="1"/>
</dbReference>
<dbReference type="Gene3D" id="3.30.497.10">
    <property type="entry name" value="Antithrombin, subunit I, domain 2"/>
    <property type="match status" value="1"/>
</dbReference>
<dbReference type="InterPro" id="IPR042178">
    <property type="entry name" value="Serpin_sf_1"/>
</dbReference>
<name>A3IWZ5_9CHRO</name>
<dbReference type="eggNOG" id="COG4826">
    <property type="taxonomic scope" value="Bacteria"/>
</dbReference>
<feature type="domain" description="Serpin" evidence="2">
    <location>
        <begin position="32"/>
        <end position="390"/>
    </location>
</feature>
<evidence type="ECO:0000259" key="2">
    <source>
        <dbReference type="SMART" id="SM00093"/>
    </source>
</evidence>
<dbReference type="AlphaFoldDB" id="A3IWZ5"/>
<accession>A3IWZ5</accession>
<dbReference type="GO" id="GO:0004867">
    <property type="term" value="F:serine-type endopeptidase inhibitor activity"/>
    <property type="evidence" value="ECO:0007669"/>
    <property type="project" value="InterPro"/>
</dbReference>
<dbReference type="PANTHER" id="PTHR11461:SF211">
    <property type="entry name" value="GH10112P-RELATED"/>
    <property type="match status" value="1"/>
</dbReference>
<dbReference type="Gene3D" id="2.30.39.10">
    <property type="entry name" value="Alpha-1-antitrypsin, domain 1"/>
    <property type="match status" value="1"/>
</dbReference>
<organism evidence="3 4">
    <name type="scientific">Crocosphaera chwakensis CCY0110</name>
    <dbReference type="NCBI Taxonomy" id="391612"/>
    <lineage>
        <taxon>Bacteria</taxon>
        <taxon>Bacillati</taxon>
        <taxon>Cyanobacteriota</taxon>
        <taxon>Cyanophyceae</taxon>
        <taxon>Oscillatoriophycideae</taxon>
        <taxon>Chroococcales</taxon>
        <taxon>Aphanothecaceae</taxon>
        <taxon>Crocosphaera</taxon>
        <taxon>Crocosphaera chwakensis</taxon>
    </lineage>
</organism>
<dbReference type="Proteomes" id="UP000003781">
    <property type="component" value="Unassembled WGS sequence"/>
</dbReference>
<evidence type="ECO:0000313" key="4">
    <source>
        <dbReference type="Proteomes" id="UP000003781"/>
    </source>
</evidence>
<comment type="caution">
    <text evidence="3">The sequence shown here is derived from an EMBL/GenBank/DDBJ whole genome shotgun (WGS) entry which is preliminary data.</text>
</comment>
<protein>
    <submittedName>
        <fullName evidence="3">Proteinase inhibitor I4, serpin</fullName>
    </submittedName>
</protein>
<dbReference type="SUPFAM" id="SSF56574">
    <property type="entry name" value="Serpins"/>
    <property type="match status" value="1"/>
</dbReference>
<proteinExistence type="inferred from homology"/>
<dbReference type="InterPro" id="IPR036186">
    <property type="entry name" value="Serpin_sf"/>
</dbReference>
<sequence>MRGLHEVSPRMIFPQPTLQEKQLVDAQVEFGFKLFSTLTKNQKPQNIFISPTSIALTLSMLYNGATGTTQKEIARGLSFHDISVDTLNRGNQMLQHDLNSHPSYGSLAITHSLWAREGFSFRYQFLKDSRSYYQAQITNLDFASSEAQGIMNRWITEETQGEIQTIVDSTQADDVLFLINTASFQGFWKTGFDRNLIKDKPFYITDTSVKIFPFMSREGIYNFLETPQLKAIELPYDNDRFSLYLFLPKPEYNLSKMVEKLTAEKLSKLLSKFRKTQALLELPRFRLNYEVDLTESLKSLGFSTMFDPAKAEFSELSSHPTYVNGLKHQTLLVLDEQGIKPATPNNFVVETASVDNVVEKSSFIVDRPFFSIIRDNQTGNILFMGVIVEP</sequence>
<reference evidence="3 4" key="1">
    <citation type="submission" date="2007-03" db="EMBL/GenBank/DDBJ databases">
        <authorList>
            <person name="Stal L."/>
            <person name="Ferriera S."/>
            <person name="Johnson J."/>
            <person name="Kravitz S."/>
            <person name="Beeson K."/>
            <person name="Sutton G."/>
            <person name="Rogers Y.-H."/>
            <person name="Friedman R."/>
            <person name="Frazier M."/>
            <person name="Venter J.C."/>
        </authorList>
    </citation>
    <scope>NUCLEOTIDE SEQUENCE [LARGE SCALE GENOMIC DNA]</scope>
    <source>
        <strain evidence="3 4">CCY0110</strain>
    </source>
</reference>
<keyword evidence="4" id="KW-1185">Reference proteome</keyword>
<dbReference type="InterPro" id="IPR042185">
    <property type="entry name" value="Serpin_sf_2"/>
</dbReference>
<dbReference type="InterPro" id="IPR023796">
    <property type="entry name" value="Serpin_dom"/>
</dbReference>
<dbReference type="CDD" id="cd19588">
    <property type="entry name" value="serpin_miropin-like"/>
    <property type="match status" value="1"/>
</dbReference>
<gene>
    <name evidence="3" type="ORF">CY0110_08986</name>
</gene>
<dbReference type="GO" id="GO:0005615">
    <property type="term" value="C:extracellular space"/>
    <property type="evidence" value="ECO:0007669"/>
    <property type="project" value="InterPro"/>
</dbReference>
<evidence type="ECO:0000313" key="3">
    <source>
        <dbReference type="EMBL" id="EAZ88994.1"/>
    </source>
</evidence>
<evidence type="ECO:0000256" key="1">
    <source>
        <dbReference type="RuleBase" id="RU000411"/>
    </source>
</evidence>
<dbReference type="InterPro" id="IPR000215">
    <property type="entry name" value="Serpin_fam"/>
</dbReference>
<dbReference type="Pfam" id="PF00079">
    <property type="entry name" value="Serpin"/>
    <property type="match status" value="1"/>
</dbReference>
<dbReference type="EMBL" id="AAXW01000058">
    <property type="protein sequence ID" value="EAZ88994.1"/>
    <property type="molecule type" value="Genomic_DNA"/>
</dbReference>
<dbReference type="SMART" id="SM00093">
    <property type="entry name" value="SERPIN"/>
    <property type="match status" value="1"/>
</dbReference>
<comment type="similarity">
    <text evidence="1">Belongs to the serpin family.</text>
</comment>